<dbReference type="AlphaFoldDB" id="A0A7V8NNX1"/>
<dbReference type="SUPFAM" id="SSF50249">
    <property type="entry name" value="Nucleic acid-binding proteins"/>
    <property type="match status" value="1"/>
</dbReference>
<keyword evidence="4 7" id="KW-0694">RNA-binding</keyword>
<dbReference type="GO" id="GO:0006353">
    <property type="term" value="P:DNA-templated transcription termination"/>
    <property type="evidence" value="ECO:0007669"/>
    <property type="project" value="UniProtKB-KW"/>
</dbReference>
<dbReference type="SMART" id="SM00322">
    <property type="entry name" value="KH"/>
    <property type="match status" value="2"/>
</dbReference>
<dbReference type="GO" id="GO:0003723">
    <property type="term" value="F:RNA binding"/>
    <property type="evidence" value="ECO:0007669"/>
    <property type="project" value="UniProtKB-UniRule"/>
</dbReference>
<dbReference type="GO" id="GO:0003700">
    <property type="term" value="F:DNA-binding transcription factor activity"/>
    <property type="evidence" value="ECO:0007669"/>
    <property type="project" value="InterPro"/>
</dbReference>
<dbReference type="Pfam" id="PF26594">
    <property type="entry name" value="KH_NusA_2nd"/>
    <property type="match status" value="1"/>
</dbReference>
<dbReference type="SUPFAM" id="SSF69705">
    <property type="entry name" value="Transcription factor NusA, N-terminal domain"/>
    <property type="match status" value="1"/>
</dbReference>
<evidence type="ECO:0000256" key="8">
    <source>
        <dbReference type="SAM" id="MobiDB-lite"/>
    </source>
</evidence>
<feature type="compositionally biased region" description="Low complexity" evidence="8">
    <location>
        <begin position="421"/>
        <end position="439"/>
    </location>
</feature>
<dbReference type="Pfam" id="PF08529">
    <property type="entry name" value="NusA_N"/>
    <property type="match status" value="1"/>
</dbReference>
<evidence type="ECO:0000256" key="4">
    <source>
        <dbReference type="ARBA" id="ARBA00022884"/>
    </source>
</evidence>
<dbReference type="InterPro" id="IPR009019">
    <property type="entry name" value="KH_sf_prok-type"/>
</dbReference>
<dbReference type="Gene3D" id="1.10.150.20">
    <property type="entry name" value="5' to 3' exonuclease, C-terminal subdomain"/>
    <property type="match status" value="1"/>
</dbReference>
<proteinExistence type="inferred from homology"/>
<feature type="domain" description="K Homology" evidence="11">
    <location>
        <begin position="229"/>
        <end position="299"/>
    </location>
</feature>
<feature type="non-terminal residue" evidence="12">
    <location>
        <position position="466"/>
    </location>
</feature>
<dbReference type="Gene3D" id="3.30.300.20">
    <property type="match status" value="2"/>
</dbReference>
<dbReference type="CDD" id="cd02134">
    <property type="entry name" value="KH-II_NusA_rpt1"/>
    <property type="match status" value="1"/>
</dbReference>
<organism evidence="12 13">
    <name type="scientific">Candidatus Acidiferrum panamense</name>
    <dbReference type="NCBI Taxonomy" id="2741543"/>
    <lineage>
        <taxon>Bacteria</taxon>
        <taxon>Pseudomonadati</taxon>
        <taxon>Acidobacteriota</taxon>
        <taxon>Terriglobia</taxon>
        <taxon>Candidatus Acidiferrales</taxon>
        <taxon>Candidatus Acidiferrum</taxon>
    </lineage>
</organism>
<evidence type="ECO:0000259" key="10">
    <source>
        <dbReference type="SMART" id="SM00316"/>
    </source>
</evidence>
<evidence type="ECO:0000256" key="7">
    <source>
        <dbReference type="PROSITE-ProRule" id="PRU00117"/>
    </source>
</evidence>
<feature type="compositionally biased region" description="Low complexity" evidence="8">
    <location>
        <begin position="457"/>
        <end position="466"/>
    </location>
</feature>
<dbReference type="SMART" id="SM00316">
    <property type="entry name" value="S1"/>
    <property type="match status" value="1"/>
</dbReference>
<evidence type="ECO:0000259" key="9">
    <source>
        <dbReference type="SMART" id="SM00278"/>
    </source>
</evidence>
<dbReference type="Proteomes" id="UP000567293">
    <property type="component" value="Unassembled WGS sequence"/>
</dbReference>
<dbReference type="InterPro" id="IPR013735">
    <property type="entry name" value="TF_NusA_N"/>
</dbReference>
<comment type="caution">
    <text evidence="12">The sequence shown here is derived from an EMBL/GenBank/DDBJ whole genome shotgun (WGS) entry which is preliminary data.</text>
</comment>
<feature type="domain" description="K Homology" evidence="11">
    <location>
        <begin position="301"/>
        <end position="357"/>
    </location>
</feature>
<dbReference type="PANTHER" id="PTHR22648:SF0">
    <property type="entry name" value="TRANSCRIPTION TERMINATION_ANTITERMINATION PROTEIN NUSA"/>
    <property type="match status" value="1"/>
</dbReference>
<feature type="region of interest" description="Disordered" evidence="8">
    <location>
        <begin position="421"/>
        <end position="466"/>
    </location>
</feature>
<dbReference type="PANTHER" id="PTHR22648">
    <property type="entry name" value="TRANSCRIPTION TERMINATION FACTOR NUSA"/>
    <property type="match status" value="1"/>
</dbReference>
<dbReference type="InterPro" id="IPR004087">
    <property type="entry name" value="KH_dom"/>
</dbReference>
<dbReference type="InterPro" id="IPR012340">
    <property type="entry name" value="NA-bd_OB-fold"/>
</dbReference>
<feature type="domain" description="S1 motif" evidence="10">
    <location>
        <begin position="133"/>
        <end position="199"/>
    </location>
</feature>
<evidence type="ECO:0000313" key="12">
    <source>
        <dbReference type="EMBL" id="MBA0084696.1"/>
    </source>
</evidence>
<dbReference type="InterPro" id="IPR010995">
    <property type="entry name" value="DNA_repair_Rad51/TF_NusA_a-hlx"/>
</dbReference>
<gene>
    <name evidence="12" type="primary">nusA</name>
    <name evidence="12" type="ORF">HRJ53_06860</name>
</gene>
<dbReference type="Gene3D" id="3.30.1480.10">
    <property type="entry name" value="NusA, N-terminal domain"/>
    <property type="match status" value="1"/>
</dbReference>
<dbReference type="CDD" id="cd04455">
    <property type="entry name" value="S1_NusA"/>
    <property type="match status" value="1"/>
</dbReference>
<keyword evidence="3" id="KW-0889">Transcription antitermination</keyword>
<reference evidence="12" key="1">
    <citation type="submission" date="2020-06" db="EMBL/GenBank/DDBJ databases">
        <title>Legume-microbial interactions unlock mineral nutrients during tropical forest succession.</title>
        <authorList>
            <person name="Epihov D.Z."/>
        </authorList>
    </citation>
    <scope>NUCLEOTIDE SEQUENCE [LARGE SCALE GENOMIC DNA]</scope>
    <source>
        <strain evidence="12">Pan2503</strain>
    </source>
</reference>
<dbReference type="FunFam" id="3.30.300.20:FF:000002">
    <property type="entry name" value="Transcription termination/antitermination protein NusA"/>
    <property type="match status" value="1"/>
</dbReference>
<dbReference type="PROSITE" id="PS50084">
    <property type="entry name" value="KH_TYPE_1"/>
    <property type="match status" value="1"/>
</dbReference>
<dbReference type="HAMAP" id="MF_00945_B">
    <property type="entry name" value="NusA_B"/>
    <property type="match status" value="1"/>
</dbReference>
<evidence type="ECO:0000256" key="1">
    <source>
        <dbReference type="ARBA" id="ARBA00022472"/>
    </source>
</evidence>
<evidence type="ECO:0000256" key="2">
    <source>
        <dbReference type="ARBA" id="ARBA00022490"/>
    </source>
</evidence>
<dbReference type="GO" id="GO:0031564">
    <property type="term" value="P:transcription antitermination"/>
    <property type="evidence" value="ECO:0007669"/>
    <property type="project" value="UniProtKB-KW"/>
</dbReference>
<evidence type="ECO:0000256" key="3">
    <source>
        <dbReference type="ARBA" id="ARBA00022814"/>
    </source>
</evidence>
<dbReference type="GO" id="GO:0005829">
    <property type="term" value="C:cytosol"/>
    <property type="evidence" value="ECO:0007669"/>
    <property type="project" value="TreeGrafter"/>
</dbReference>
<dbReference type="CDD" id="cd22529">
    <property type="entry name" value="KH-II_NusA_rpt2"/>
    <property type="match status" value="1"/>
</dbReference>
<dbReference type="Pfam" id="PF14520">
    <property type="entry name" value="HHH_5"/>
    <property type="match status" value="1"/>
</dbReference>
<accession>A0A7V8NNX1</accession>
<keyword evidence="5" id="KW-0805">Transcription regulation</keyword>
<dbReference type="InterPro" id="IPR030842">
    <property type="entry name" value="TF_NusA_bacterial"/>
</dbReference>
<feature type="domain" description="Helix-hairpin-helix DNA-binding motif class 1" evidence="9">
    <location>
        <begin position="360"/>
        <end position="379"/>
    </location>
</feature>
<dbReference type="InterPro" id="IPR003583">
    <property type="entry name" value="Hlx-hairpin-Hlx_DNA-bd_motif"/>
</dbReference>
<name>A0A7V8NNX1_9BACT</name>
<dbReference type="Gene3D" id="2.40.50.140">
    <property type="entry name" value="Nucleic acid-binding proteins"/>
    <property type="match status" value="1"/>
</dbReference>
<evidence type="ECO:0000259" key="11">
    <source>
        <dbReference type="SMART" id="SM00322"/>
    </source>
</evidence>
<keyword evidence="13" id="KW-1185">Reference proteome</keyword>
<evidence type="ECO:0000256" key="5">
    <source>
        <dbReference type="ARBA" id="ARBA00023015"/>
    </source>
</evidence>
<dbReference type="GO" id="GO:0000166">
    <property type="term" value="F:nucleotide binding"/>
    <property type="evidence" value="ECO:0007669"/>
    <property type="project" value="InterPro"/>
</dbReference>
<dbReference type="InterPro" id="IPR058582">
    <property type="entry name" value="KH_NusA_2nd"/>
</dbReference>
<dbReference type="NCBIfam" id="TIGR01953">
    <property type="entry name" value="NusA"/>
    <property type="match status" value="1"/>
</dbReference>
<dbReference type="Pfam" id="PF00575">
    <property type="entry name" value="S1"/>
    <property type="match status" value="1"/>
</dbReference>
<dbReference type="GO" id="GO:0006281">
    <property type="term" value="P:DNA repair"/>
    <property type="evidence" value="ECO:0007669"/>
    <property type="project" value="InterPro"/>
</dbReference>
<dbReference type="InterPro" id="IPR003029">
    <property type="entry name" value="S1_domain"/>
</dbReference>
<sequence>MASLLYQQIEMLSREKHIEPEVVVSAIEDAMVVAARKFYKTEEDLRGKFNPETGQVDVYSVVTVVEEVNDPKKEITLAEAKKKNPSAEVGTEILTPKPTDVLGRIAAQTAKQVILQKVREAERDTIFNEYNGRVGELVTVIVKRAEGPDLIVDMGRTEARLPKREQSKLETYNIGERLRVVIKAVDRAAKGPQVIASRADASLVQRLFEMEVPEIYDGTVQIRHAAREAGERTKVAVMSRDKDVDPVGACVGMKGMRVQSIIRELRGEKIDIIPYSEETVAFAQKALSPAKVTRVQIVDPETKKLEVIVEDSQLSLAIGKKGQNVRLASKLIGWDIDIKSEEEKRQEIEAEMTALTAPATPLTALAGVGAKTIEKMEAAGINSVEKLASMTPEQLMEIPGIGEKMVDKIYQAVNRFYESGSEAAAASEGAASTETPEAAADGREEAVAADATEEGSSEVAEAAASG</sequence>
<keyword evidence="1" id="KW-0806">Transcription termination</keyword>
<dbReference type="FunFam" id="3.30.300.20:FF:000005">
    <property type="entry name" value="Transcription termination/antitermination protein NusA"/>
    <property type="match status" value="1"/>
</dbReference>
<dbReference type="SMART" id="SM00278">
    <property type="entry name" value="HhH1"/>
    <property type="match status" value="2"/>
</dbReference>
<keyword evidence="2" id="KW-0963">Cytoplasm</keyword>
<evidence type="ECO:0000256" key="6">
    <source>
        <dbReference type="ARBA" id="ARBA00023163"/>
    </source>
</evidence>
<dbReference type="InterPro" id="IPR010213">
    <property type="entry name" value="TF_NusA"/>
</dbReference>
<dbReference type="SUPFAM" id="SSF54814">
    <property type="entry name" value="Prokaryotic type KH domain (KH-domain type II)"/>
    <property type="match status" value="2"/>
</dbReference>
<dbReference type="Pfam" id="PF13184">
    <property type="entry name" value="KH_NusA_1st"/>
    <property type="match status" value="1"/>
</dbReference>
<dbReference type="InterPro" id="IPR015946">
    <property type="entry name" value="KH_dom-like_a/b"/>
</dbReference>
<dbReference type="SUPFAM" id="SSF47794">
    <property type="entry name" value="Rad51 N-terminal domain-like"/>
    <property type="match status" value="1"/>
</dbReference>
<dbReference type="EMBL" id="JACDQQ010000672">
    <property type="protein sequence ID" value="MBA0084696.1"/>
    <property type="molecule type" value="Genomic_DNA"/>
</dbReference>
<dbReference type="InterPro" id="IPR036555">
    <property type="entry name" value="NusA_N_sf"/>
</dbReference>
<protein>
    <submittedName>
        <fullName evidence="12">Transcription termination factor NusA</fullName>
    </submittedName>
</protein>
<dbReference type="GO" id="GO:0003677">
    <property type="term" value="F:DNA binding"/>
    <property type="evidence" value="ECO:0007669"/>
    <property type="project" value="InterPro"/>
</dbReference>
<dbReference type="InterPro" id="IPR025249">
    <property type="entry name" value="TF_NusA_KH_1st"/>
</dbReference>
<evidence type="ECO:0000313" key="13">
    <source>
        <dbReference type="Proteomes" id="UP000567293"/>
    </source>
</evidence>
<feature type="domain" description="Helix-hairpin-helix DNA-binding motif class 1" evidence="9">
    <location>
        <begin position="393"/>
        <end position="412"/>
    </location>
</feature>
<keyword evidence="6" id="KW-0804">Transcription</keyword>